<sequence length="74" mass="7885">MDMEYTLSMTFLTEAGTKASLSISGVKSTVTEAEVNALMDTIISKNVFKTNAGAFVKKADAKLTAKNVTDYSIA</sequence>
<gene>
    <name evidence="1" type="ORF">CLCHR_38790</name>
</gene>
<evidence type="ECO:0000313" key="1">
    <source>
        <dbReference type="EMBL" id="OPJ58519.1"/>
    </source>
</evidence>
<dbReference type="Pfam" id="PF11148">
    <property type="entry name" value="DUF2922"/>
    <property type="match status" value="1"/>
</dbReference>
<dbReference type="STRING" id="225345.CLCHR_38790"/>
<reference evidence="1 2" key="1">
    <citation type="submission" date="2017-03" db="EMBL/GenBank/DDBJ databases">
        <title>Genome sequence of Clostridium chromiireducens DSM 23318.</title>
        <authorList>
            <person name="Poehlein A."/>
            <person name="Daniel R."/>
        </authorList>
    </citation>
    <scope>NUCLEOTIDE SEQUENCE [LARGE SCALE GENOMIC DNA]</scope>
    <source>
        <strain evidence="1 2">DSM 23318</strain>
    </source>
</reference>
<organism evidence="1 2">
    <name type="scientific">Clostridium chromiireducens</name>
    <dbReference type="NCBI Taxonomy" id="225345"/>
    <lineage>
        <taxon>Bacteria</taxon>
        <taxon>Bacillati</taxon>
        <taxon>Bacillota</taxon>
        <taxon>Clostridia</taxon>
        <taxon>Eubacteriales</taxon>
        <taxon>Clostridiaceae</taxon>
        <taxon>Clostridium</taxon>
    </lineage>
</organism>
<accession>A0A1V4IF20</accession>
<comment type="caution">
    <text evidence="1">The sequence shown here is derived from an EMBL/GenBank/DDBJ whole genome shotgun (WGS) entry which is preliminary data.</text>
</comment>
<evidence type="ECO:0008006" key="3">
    <source>
        <dbReference type="Google" id="ProtNLM"/>
    </source>
</evidence>
<dbReference type="EMBL" id="MZGT01000067">
    <property type="protein sequence ID" value="OPJ58519.1"/>
    <property type="molecule type" value="Genomic_DNA"/>
</dbReference>
<dbReference type="InterPro" id="IPR021321">
    <property type="entry name" value="DUF2922"/>
</dbReference>
<dbReference type="AlphaFoldDB" id="A0A1V4IF20"/>
<name>A0A1V4IF20_9CLOT</name>
<keyword evidence="2" id="KW-1185">Reference proteome</keyword>
<protein>
    <recommendedName>
        <fullName evidence="3">DUF2922 domain-containing protein</fullName>
    </recommendedName>
</protein>
<proteinExistence type="predicted"/>
<dbReference type="Proteomes" id="UP000191056">
    <property type="component" value="Unassembled WGS sequence"/>
</dbReference>
<evidence type="ECO:0000313" key="2">
    <source>
        <dbReference type="Proteomes" id="UP000191056"/>
    </source>
</evidence>